<gene>
    <name evidence="1" type="ORF">K1T71_010542</name>
</gene>
<accession>A0ACC1CS87</accession>
<name>A0ACC1CS87_9NEOP</name>
<dbReference type="EMBL" id="CM034404">
    <property type="protein sequence ID" value="KAJ0174396.1"/>
    <property type="molecule type" value="Genomic_DNA"/>
</dbReference>
<evidence type="ECO:0000313" key="2">
    <source>
        <dbReference type="Proteomes" id="UP000824533"/>
    </source>
</evidence>
<keyword evidence="2" id="KW-1185">Reference proteome</keyword>
<proteinExistence type="predicted"/>
<evidence type="ECO:0000313" key="1">
    <source>
        <dbReference type="EMBL" id="KAJ0174396.1"/>
    </source>
</evidence>
<comment type="caution">
    <text evidence="1">The sequence shown here is derived from an EMBL/GenBank/DDBJ whole genome shotgun (WGS) entry which is preliminary data.</text>
</comment>
<reference evidence="1 2" key="1">
    <citation type="journal article" date="2021" name="Front. Genet.">
        <title>Chromosome-Level Genome Assembly Reveals Significant Gene Expansion in the Toll and IMD Signaling Pathways of Dendrolimus kikuchii.</title>
        <authorList>
            <person name="Zhou J."/>
            <person name="Wu P."/>
            <person name="Xiong Z."/>
            <person name="Liu N."/>
            <person name="Zhao N."/>
            <person name="Ji M."/>
            <person name="Qiu Y."/>
            <person name="Yang B."/>
        </authorList>
    </citation>
    <scope>NUCLEOTIDE SEQUENCE [LARGE SCALE GENOMIC DNA]</scope>
    <source>
        <strain evidence="1">Ann1</strain>
    </source>
</reference>
<organism evidence="1 2">
    <name type="scientific">Dendrolimus kikuchii</name>
    <dbReference type="NCBI Taxonomy" id="765133"/>
    <lineage>
        <taxon>Eukaryota</taxon>
        <taxon>Metazoa</taxon>
        <taxon>Ecdysozoa</taxon>
        <taxon>Arthropoda</taxon>
        <taxon>Hexapoda</taxon>
        <taxon>Insecta</taxon>
        <taxon>Pterygota</taxon>
        <taxon>Neoptera</taxon>
        <taxon>Endopterygota</taxon>
        <taxon>Lepidoptera</taxon>
        <taxon>Glossata</taxon>
        <taxon>Ditrysia</taxon>
        <taxon>Bombycoidea</taxon>
        <taxon>Lasiocampidae</taxon>
        <taxon>Dendrolimus</taxon>
    </lineage>
</organism>
<dbReference type="Proteomes" id="UP000824533">
    <property type="component" value="Linkage Group LG18"/>
</dbReference>
<sequence>MNNVYREVQSVVGRVTGAGGARGGRRGRSALLLNCHFDTVPDSPGASDDAAGCAVVLEVARALAASRAPLRHDVIFLLNGAEENIMQASHAFITRHPWAGAVRAFINIEACGAGGREVLFQAGPHDPWLVEEYARAVPHPFASSLAQELFESGLIPADTDFRVFRDFGGLSGLDLAWSSDGYVYHTRLDTAERVPLGSLQRTGDNVLALARALLASGRLATEVELTARQPVFFDVLGVLVVCARAPLAAAAALAALALAALHAYRHARAAHRRLYVGAREWGWRVLGALVVWVGAHLCGAACSAAVALALHAAGARLSFYARPWLLAPLYALPALAGCWGAAGALWRRRLGGRGATRGWWGARCMGCACVAVWAATLLTCLLLRLRSGFLPLLWTVAPAAATLGVPRGAGWPLRWALGAALPTLQTCYLALGSLHMFVPMMGRAGTPPLPADVTMALLVATLALGACGWMLPLVVAAREPRGLLRAMWTTCAVAALAVCVLRVPAYDERRPQRVMVFHVRRTWHEAGAHRTEHLYWVPQLDANTPHSVFPYECARAPYCGAPYYLPVLSLVGASHWAPAPPPPAEVEVRVRVSRRSVNESVEALLLEVEGPLPAHVVAIVAPEAGGAVAWSSAVDAPVAGPLWGARRTYFFALHDARPAPARRPWALEVHVAHAWPRAAAVTPCAWLSVAGHALGGARAPDHARLLRALPAWTAPTGWPVDLHLLHV</sequence>
<protein>
    <submittedName>
        <fullName evidence="1">Uncharacterized protein</fullName>
    </submittedName>
</protein>